<feature type="compositionally biased region" description="Basic residues" evidence="1">
    <location>
        <begin position="704"/>
        <end position="713"/>
    </location>
</feature>
<protein>
    <submittedName>
        <fullName evidence="2">Uncharacterized protein</fullName>
    </submittedName>
</protein>
<feature type="compositionally biased region" description="Basic and acidic residues" evidence="1">
    <location>
        <begin position="487"/>
        <end position="499"/>
    </location>
</feature>
<evidence type="ECO:0000256" key="1">
    <source>
        <dbReference type="SAM" id="MobiDB-lite"/>
    </source>
</evidence>
<evidence type="ECO:0000313" key="2">
    <source>
        <dbReference type="EMBL" id="KAE9390752.1"/>
    </source>
</evidence>
<name>A0A6A4GXY6_9AGAR</name>
<sequence length="903" mass="100947">MSTTSGDIPAYKGKVTHRSWAQLPDELVRAIATYFIWDISVTNYCPEQWQARHFWQNRMVYTALRDAQDVERFMRICPQWAAAMETHMFWLHAISLIDPHDSLGGHAWVRNNNSSAPPVKCTPYQHFRCITRVSCYVCRINNPNTVHGLGNAKRIVIVPQLGYSTVCRDHDRPKAGFCGLCMREDQSHLPFGCIDNEDNDSWPNIDATCRSCRSEWLWRKACASNIRDAVGGRRFRIDDWEAKTTVESFLDLAEGKISDILSIVKERYWIRTHTKLGDMLSQALAASRFDGREERFAAAVAGEDTEMELSDIEDDDEDDGELAQLTEDSGIRELALGDWVRNRILDGFWISPADQWYRHVAPDHPWNVPAIHPCPWTVEEEEVVEGGQRADEEHPRNTTVREPIPPSYQLCEQSFFAHQKQMRILLLPAMRNIVRRVVIESSADSVDPAIRAARMTTEDVMKELRDEATWFEGVDWLERRKNARREAAAREEAASDDHSTSSGSSKSSDESSLVTSPVLSTSTLKTTPSPPPIVEGKNTAAEKTSSVPRAVTIAVSPVLDPPRLIHPIPHVPVMAAHLPQYSLEAFKMASRILCNTVWREACSPLYHCRCKICERAQTEASKAAAAAAGVVSNNQTNAPAVDTRTQPEFLVNEVEVKKPADSLVEIKLGEADGEGEEEMDYIDYDDDDEIFDSEVDSRYDSRSRSRSPPRLHRTPVYNTPPASTATIAVPATPAAAAAVAVVSPRKRSCDEIDDGRIQLGRDLGHGADDSSDGDDTIPLRHVRTYSQPGTPPKRLRREGPPVPALEGLSVDDPLKSMLHKRSSEVLVDADVDMDSTRGENQTQSETGKRKRAKTSEEAESPPTSLTAEDSEHSSGDLEDAEEYHDELGRRGRSKSKSLPVVER</sequence>
<feature type="compositionally biased region" description="Low complexity" evidence="1">
    <location>
        <begin position="500"/>
        <end position="527"/>
    </location>
</feature>
<organism evidence="2 3">
    <name type="scientific">Gymnopus androsaceus JB14</name>
    <dbReference type="NCBI Taxonomy" id="1447944"/>
    <lineage>
        <taxon>Eukaryota</taxon>
        <taxon>Fungi</taxon>
        <taxon>Dikarya</taxon>
        <taxon>Basidiomycota</taxon>
        <taxon>Agaricomycotina</taxon>
        <taxon>Agaricomycetes</taxon>
        <taxon>Agaricomycetidae</taxon>
        <taxon>Agaricales</taxon>
        <taxon>Marasmiineae</taxon>
        <taxon>Omphalotaceae</taxon>
        <taxon>Gymnopus</taxon>
    </lineage>
</organism>
<feature type="region of interest" description="Disordered" evidence="1">
    <location>
        <begin position="667"/>
        <end position="719"/>
    </location>
</feature>
<evidence type="ECO:0000313" key="3">
    <source>
        <dbReference type="Proteomes" id="UP000799118"/>
    </source>
</evidence>
<reference evidence="2" key="1">
    <citation type="journal article" date="2019" name="Environ. Microbiol.">
        <title>Fungal ecological strategies reflected in gene transcription - a case study of two litter decomposers.</title>
        <authorList>
            <person name="Barbi F."/>
            <person name="Kohler A."/>
            <person name="Barry K."/>
            <person name="Baskaran P."/>
            <person name="Daum C."/>
            <person name="Fauchery L."/>
            <person name="Ihrmark K."/>
            <person name="Kuo A."/>
            <person name="LaButti K."/>
            <person name="Lipzen A."/>
            <person name="Morin E."/>
            <person name="Grigoriev I.V."/>
            <person name="Henrissat B."/>
            <person name="Lindahl B."/>
            <person name="Martin F."/>
        </authorList>
    </citation>
    <scope>NUCLEOTIDE SEQUENCE</scope>
    <source>
        <strain evidence="2">JB14</strain>
    </source>
</reference>
<dbReference type="OrthoDB" id="3158970at2759"/>
<dbReference type="EMBL" id="ML769647">
    <property type="protein sequence ID" value="KAE9390752.1"/>
    <property type="molecule type" value="Genomic_DNA"/>
</dbReference>
<dbReference type="AlphaFoldDB" id="A0A6A4GXY6"/>
<feature type="compositionally biased region" description="Acidic residues" evidence="1">
    <location>
        <begin position="671"/>
        <end position="694"/>
    </location>
</feature>
<keyword evidence="3" id="KW-1185">Reference proteome</keyword>
<gene>
    <name evidence="2" type="ORF">BT96DRAFT_980120</name>
</gene>
<dbReference type="Proteomes" id="UP000799118">
    <property type="component" value="Unassembled WGS sequence"/>
</dbReference>
<accession>A0A6A4GXY6</accession>
<feature type="region of interest" description="Disordered" evidence="1">
    <location>
        <begin position="760"/>
        <end position="903"/>
    </location>
</feature>
<feature type="region of interest" description="Disordered" evidence="1">
    <location>
        <begin position="487"/>
        <end position="542"/>
    </location>
</feature>
<proteinExistence type="predicted"/>